<proteinExistence type="predicted"/>
<reference evidence="1" key="1">
    <citation type="submission" date="2021-06" db="EMBL/GenBank/DDBJ databases">
        <authorList>
            <person name="Nardi T."/>
            <person name="Nardi T."/>
        </authorList>
    </citation>
    <scope>NUCLEOTIDE SEQUENCE</scope>
</reference>
<evidence type="ECO:0000313" key="2">
    <source>
        <dbReference type="Proteomes" id="UP000837675"/>
    </source>
</evidence>
<gene>
    <name evidence="1" type="ORF">MHYMCMPASI_00030</name>
</gene>
<protein>
    <submittedName>
        <fullName evidence="1">Uncharacterized protein</fullName>
    </submittedName>
</protein>
<accession>A0A8S4BZG8</accession>
<name>A0A8S4BZG8_9ACAR</name>
<dbReference type="EMBL" id="CAJVAF010000009">
    <property type="protein sequence ID" value="CAG7588704.1"/>
    <property type="molecule type" value="Genomic_DNA"/>
</dbReference>
<sequence length="96" mass="11070">MHNMHVIQQTAASMSLEYGSCDQHGFEEVLAFHNYSGHNVTLCETPSWRDFQFPTWAEVFLSLTVFNSGGHIKDYVFKDDRHKSWVLAGLEICFLD</sequence>
<keyword evidence="2" id="KW-1185">Reference proteome</keyword>
<dbReference type="AlphaFoldDB" id="A0A8S4BZG8"/>
<dbReference type="Proteomes" id="UP000837675">
    <property type="component" value="Unassembled WGS sequence"/>
</dbReference>
<organism evidence="1 2">
    <name type="scientific">Hyalomma marginatum</name>
    <dbReference type="NCBI Taxonomy" id="34627"/>
    <lineage>
        <taxon>Eukaryota</taxon>
        <taxon>Metazoa</taxon>
        <taxon>Ecdysozoa</taxon>
        <taxon>Arthropoda</taxon>
        <taxon>Chelicerata</taxon>
        <taxon>Arachnida</taxon>
        <taxon>Acari</taxon>
        <taxon>Parasitiformes</taxon>
        <taxon>Ixodida</taxon>
        <taxon>Ixodoidea</taxon>
        <taxon>Ixodidae</taxon>
        <taxon>Hyalomminae</taxon>
        <taxon>Hyalomma</taxon>
    </lineage>
</organism>
<evidence type="ECO:0000313" key="1">
    <source>
        <dbReference type="EMBL" id="CAG7588704.1"/>
    </source>
</evidence>
<comment type="caution">
    <text evidence="1">The sequence shown here is derived from an EMBL/GenBank/DDBJ whole genome shotgun (WGS) entry which is preliminary data.</text>
</comment>